<comment type="caution">
    <text evidence="11">The sequence shown here is derived from an EMBL/GenBank/DDBJ whole genome shotgun (WGS) entry which is preliminary data.</text>
</comment>
<feature type="transmembrane region" description="Helical" evidence="9">
    <location>
        <begin position="182"/>
        <end position="212"/>
    </location>
</feature>
<reference evidence="11 12" key="1">
    <citation type="submission" date="2018-10" db="EMBL/GenBank/DDBJ databases">
        <title>Genomic Encyclopedia of Archaeal and Bacterial Type Strains, Phase II (KMG-II): from individual species to whole genera.</title>
        <authorList>
            <person name="Goeker M."/>
        </authorList>
    </citation>
    <scope>NUCLEOTIDE SEQUENCE [LARGE SCALE GENOMIC DNA]</scope>
    <source>
        <strain evidence="11 12">DSM 45657</strain>
    </source>
</reference>
<feature type="region of interest" description="Disordered" evidence="8">
    <location>
        <begin position="1"/>
        <end position="29"/>
    </location>
</feature>
<evidence type="ECO:0000256" key="8">
    <source>
        <dbReference type="SAM" id="MobiDB-lite"/>
    </source>
</evidence>
<dbReference type="GO" id="GO:0016763">
    <property type="term" value="F:pentosyltransferase activity"/>
    <property type="evidence" value="ECO:0007669"/>
    <property type="project" value="TreeGrafter"/>
</dbReference>
<dbReference type="PANTHER" id="PTHR33908:SF11">
    <property type="entry name" value="MEMBRANE PROTEIN"/>
    <property type="match status" value="1"/>
</dbReference>
<comment type="subcellular location">
    <subcellularLocation>
        <location evidence="1">Cell membrane</location>
        <topology evidence="1">Multi-pass membrane protein</topology>
    </subcellularLocation>
</comment>
<keyword evidence="12" id="KW-1185">Reference proteome</keyword>
<dbReference type="Proteomes" id="UP000282454">
    <property type="component" value="Unassembled WGS sequence"/>
</dbReference>
<organism evidence="11 12">
    <name type="scientific">Actinokineospora cianjurensis</name>
    <dbReference type="NCBI Taxonomy" id="585224"/>
    <lineage>
        <taxon>Bacteria</taxon>
        <taxon>Bacillati</taxon>
        <taxon>Actinomycetota</taxon>
        <taxon>Actinomycetes</taxon>
        <taxon>Pseudonocardiales</taxon>
        <taxon>Pseudonocardiaceae</taxon>
        <taxon>Actinokineospora</taxon>
    </lineage>
</organism>
<feature type="compositionally biased region" description="Low complexity" evidence="8">
    <location>
        <begin position="1"/>
        <end position="24"/>
    </location>
</feature>
<evidence type="ECO:0000256" key="3">
    <source>
        <dbReference type="ARBA" id="ARBA00022676"/>
    </source>
</evidence>
<dbReference type="InterPro" id="IPR050297">
    <property type="entry name" value="LipidA_mod_glycosyltrf_83"/>
</dbReference>
<evidence type="ECO:0000256" key="9">
    <source>
        <dbReference type="SAM" id="Phobius"/>
    </source>
</evidence>
<keyword evidence="4 11" id="KW-0808">Transferase</keyword>
<evidence type="ECO:0000259" key="10">
    <source>
        <dbReference type="Pfam" id="PF13231"/>
    </source>
</evidence>
<name>A0A421B0X5_9PSEU</name>
<feature type="transmembrane region" description="Helical" evidence="9">
    <location>
        <begin position="37"/>
        <end position="57"/>
    </location>
</feature>
<evidence type="ECO:0000313" key="11">
    <source>
        <dbReference type="EMBL" id="RLK57988.1"/>
    </source>
</evidence>
<evidence type="ECO:0000256" key="6">
    <source>
        <dbReference type="ARBA" id="ARBA00022989"/>
    </source>
</evidence>
<dbReference type="AlphaFoldDB" id="A0A421B0X5"/>
<feature type="domain" description="Glycosyltransferase RgtA/B/C/D-like" evidence="10">
    <location>
        <begin position="82"/>
        <end position="242"/>
    </location>
</feature>
<evidence type="ECO:0000256" key="7">
    <source>
        <dbReference type="ARBA" id="ARBA00023136"/>
    </source>
</evidence>
<evidence type="ECO:0000313" key="12">
    <source>
        <dbReference type="Proteomes" id="UP000282454"/>
    </source>
</evidence>
<feature type="transmembrane region" description="Helical" evidence="9">
    <location>
        <begin position="300"/>
        <end position="318"/>
    </location>
</feature>
<feature type="transmembrane region" description="Helical" evidence="9">
    <location>
        <begin position="265"/>
        <end position="293"/>
    </location>
</feature>
<keyword evidence="6 9" id="KW-1133">Transmembrane helix</keyword>
<dbReference type="EMBL" id="RCDD01000003">
    <property type="protein sequence ID" value="RLK57988.1"/>
    <property type="molecule type" value="Genomic_DNA"/>
</dbReference>
<feature type="transmembrane region" description="Helical" evidence="9">
    <location>
        <begin position="351"/>
        <end position="372"/>
    </location>
</feature>
<dbReference type="GO" id="GO:0005886">
    <property type="term" value="C:plasma membrane"/>
    <property type="evidence" value="ECO:0007669"/>
    <property type="project" value="UniProtKB-SubCell"/>
</dbReference>
<protein>
    <submittedName>
        <fullName evidence="11">Dolichyl-phosphate-mannose-protein mannosyltransferase</fullName>
    </submittedName>
</protein>
<sequence length="539" mass="57677">MLTTPPAQPSQPAQPTQSSPPSTSDTRIPPERALAPIAWRSVLVVAGLLFAALMALAGRHGYLLDELYTRVAGQHLAWAQIDQPPLPALVARLETILLGDTVTALRVAPALVAAALVVLSALIARELGGTGRAQFLAAAAAATSGFVANTGHFLTTNDFDALSWVGVLLLAIRMARTRDLKLWLAIGAVVGVGLYGKYLIALLLISLAVSVLVCGPRDLLRGKWLPLGVLIALVIPAPVLLWQAFTGWPQFEMAAAVSKALEDLAVVSFLPILILIMGLFLTPFWVAGLVALLRRPRWRQYRFVAVAFPVMIALLIVTGGPSNYASALQFVLLSAGAVVVDGWTRTVTRKVVIGVALVANAALSAVLTLPVLPIQTYADDGVLQNSSFVQFDQVGWPELAAQAAAVYRALPAEDQARAVFYGNHYGQAGALDRYGPELGLPRAYSGHNSYADFGVPTEDKTVVIAIGVDRALFTDLFASCEQRGAFTLDLPVSDRGQEFLVCRDPVRSWAQTWPRLRWIGFQCPYTTKPVTATSATGCD</sequence>
<keyword evidence="3 11" id="KW-0328">Glycosyltransferase</keyword>
<dbReference type="GO" id="GO:0009103">
    <property type="term" value="P:lipopolysaccharide biosynthetic process"/>
    <property type="evidence" value="ECO:0007669"/>
    <property type="project" value="UniProtKB-ARBA"/>
</dbReference>
<dbReference type="InterPro" id="IPR038731">
    <property type="entry name" value="RgtA/B/C-like"/>
</dbReference>
<proteinExistence type="predicted"/>
<evidence type="ECO:0000256" key="1">
    <source>
        <dbReference type="ARBA" id="ARBA00004651"/>
    </source>
</evidence>
<keyword evidence="7 9" id="KW-0472">Membrane</keyword>
<dbReference type="PANTHER" id="PTHR33908">
    <property type="entry name" value="MANNOSYLTRANSFERASE YKCB-RELATED"/>
    <property type="match status" value="1"/>
</dbReference>
<feature type="transmembrane region" description="Helical" evidence="9">
    <location>
        <begin position="224"/>
        <end position="245"/>
    </location>
</feature>
<feature type="transmembrane region" description="Helical" evidence="9">
    <location>
        <begin position="324"/>
        <end position="344"/>
    </location>
</feature>
<accession>A0A421B0X5</accession>
<evidence type="ECO:0000256" key="5">
    <source>
        <dbReference type="ARBA" id="ARBA00022692"/>
    </source>
</evidence>
<feature type="transmembrane region" description="Helical" evidence="9">
    <location>
        <begin position="103"/>
        <end position="123"/>
    </location>
</feature>
<evidence type="ECO:0000256" key="4">
    <source>
        <dbReference type="ARBA" id="ARBA00022679"/>
    </source>
</evidence>
<dbReference type="Pfam" id="PF13231">
    <property type="entry name" value="PMT_2"/>
    <property type="match status" value="1"/>
</dbReference>
<evidence type="ECO:0000256" key="2">
    <source>
        <dbReference type="ARBA" id="ARBA00022475"/>
    </source>
</evidence>
<gene>
    <name evidence="11" type="ORF">CLV68_4079</name>
</gene>
<keyword evidence="5 9" id="KW-0812">Transmembrane</keyword>
<feature type="transmembrane region" description="Helical" evidence="9">
    <location>
        <begin position="135"/>
        <end position="154"/>
    </location>
</feature>
<keyword evidence="2" id="KW-1003">Cell membrane</keyword>